<dbReference type="AlphaFoldDB" id="A0ABC9D6K4"/>
<dbReference type="SUPFAM" id="SSF56300">
    <property type="entry name" value="Metallo-dependent phosphatases"/>
    <property type="match status" value="1"/>
</dbReference>
<dbReference type="EC" id="3.1.3.2" evidence="5"/>
<evidence type="ECO:0000256" key="2">
    <source>
        <dbReference type="ARBA" id="ARBA00022729"/>
    </source>
</evidence>
<name>A0ABC9D6K4_9POAL</name>
<evidence type="ECO:0000256" key="4">
    <source>
        <dbReference type="ARBA" id="ARBA00023180"/>
    </source>
</evidence>
<accession>A0ABC9D6K4</accession>
<reference evidence="10" key="1">
    <citation type="submission" date="2024-06" db="EMBL/GenBank/DDBJ databases">
        <authorList>
            <person name="Ryan C."/>
        </authorList>
    </citation>
    <scope>NUCLEOTIDE SEQUENCE [LARGE SCALE GENOMIC DNA]</scope>
</reference>
<organism evidence="9 10">
    <name type="scientific">Urochloa decumbens</name>
    <dbReference type="NCBI Taxonomy" id="240449"/>
    <lineage>
        <taxon>Eukaryota</taxon>
        <taxon>Viridiplantae</taxon>
        <taxon>Streptophyta</taxon>
        <taxon>Embryophyta</taxon>
        <taxon>Tracheophyta</taxon>
        <taxon>Spermatophyta</taxon>
        <taxon>Magnoliopsida</taxon>
        <taxon>Liliopsida</taxon>
        <taxon>Poales</taxon>
        <taxon>Poaceae</taxon>
        <taxon>PACMAD clade</taxon>
        <taxon>Panicoideae</taxon>
        <taxon>Panicodae</taxon>
        <taxon>Paniceae</taxon>
        <taxon>Melinidinae</taxon>
        <taxon>Urochloa</taxon>
    </lineage>
</organism>
<evidence type="ECO:0000259" key="7">
    <source>
        <dbReference type="Pfam" id="PF14008"/>
    </source>
</evidence>
<dbReference type="Pfam" id="PF00149">
    <property type="entry name" value="Metallophos"/>
    <property type="match status" value="1"/>
</dbReference>
<dbReference type="EMBL" id="OZ075141">
    <property type="protein sequence ID" value="CAL5032273.1"/>
    <property type="molecule type" value="Genomic_DNA"/>
</dbReference>
<dbReference type="PANTHER" id="PTHR22953">
    <property type="entry name" value="ACID PHOSPHATASE RELATED"/>
    <property type="match status" value="1"/>
</dbReference>
<dbReference type="Gene3D" id="2.60.40.380">
    <property type="entry name" value="Purple acid phosphatase-like, N-terminal"/>
    <property type="match status" value="1"/>
</dbReference>
<dbReference type="InterPro" id="IPR004843">
    <property type="entry name" value="Calcineurin-like_PHP"/>
</dbReference>
<dbReference type="InterPro" id="IPR029052">
    <property type="entry name" value="Metallo-depent_PP-like"/>
</dbReference>
<evidence type="ECO:0000256" key="1">
    <source>
        <dbReference type="ARBA" id="ARBA00008723"/>
    </source>
</evidence>
<feature type="domain" description="Calcineurin-like phosphoesterase" evidence="6">
    <location>
        <begin position="274"/>
        <end position="467"/>
    </location>
</feature>
<dbReference type="CDD" id="cd00063">
    <property type="entry name" value="FN3"/>
    <property type="match status" value="1"/>
</dbReference>
<dbReference type="InterPro" id="IPR003961">
    <property type="entry name" value="FN3_dom"/>
</dbReference>
<keyword evidence="4" id="KW-0325">Glycoprotein</keyword>
<evidence type="ECO:0000313" key="9">
    <source>
        <dbReference type="EMBL" id="CAL5032273.1"/>
    </source>
</evidence>
<protein>
    <recommendedName>
        <fullName evidence="5">Purple acid phosphatase</fullName>
        <ecNumber evidence="5">3.1.3.2</ecNumber>
    </recommendedName>
</protein>
<comment type="similarity">
    <text evidence="1 5">Belongs to the metallophosphoesterase superfamily. Purple acid phosphatase family.</text>
</comment>
<dbReference type="Pfam" id="PF14008">
    <property type="entry name" value="Metallophos_C"/>
    <property type="match status" value="1"/>
</dbReference>
<dbReference type="Gene3D" id="3.60.21.10">
    <property type="match status" value="1"/>
</dbReference>
<dbReference type="CDD" id="cd00839">
    <property type="entry name" value="MPP_PAPs"/>
    <property type="match status" value="1"/>
</dbReference>
<dbReference type="PANTHER" id="PTHR22953:SF7">
    <property type="entry name" value="PURPLE ACID PHOSPHATASE 22"/>
    <property type="match status" value="1"/>
</dbReference>
<dbReference type="SUPFAM" id="SSF49363">
    <property type="entry name" value="Purple acid phosphatase, N-terminal domain"/>
    <property type="match status" value="1"/>
</dbReference>
<evidence type="ECO:0000259" key="6">
    <source>
        <dbReference type="Pfam" id="PF00149"/>
    </source>
</evidence>
<evidence type="ECO:0000256" key="5">
    <source>
        <dbReference type="RuleBase" id="RU361203"/>
    </source>
</evidence>
<dbReference type="Proteomes" id="UP001497457">
    <property type="component" value="Chromosome 31b"/>
</dbReference>
<evidence type="ECO:0000313" key="10">
    <source>
        <dbReference type="Proteomes" id="UP001497457"/>
    </source>
</evidence>
<dbReference type="InterPro" id="IPR039331">
    <property type="entry name" value="PAPs-like"/>
</dbReference>
<proteinExistence type="inferred from homology"/>
<keyword evidence="10" id="KW-1185">Reference proteome</keyword>
<keyword evidence="2" id="KW-0732">Signal</keyword>
<feature type="domain" description="Purple acid phosphatase N-terminal" evidence="8">
    <location>
        <begin position="177"/>
        <end position="261"/>
    </location>
</feature>
<dbReference type="InterPro" id="IPR025733">
    <property type="entry name" value="PAPs_C"/>
</dbReference>
<feature type="domain" description="Purple acid phosphatase C-terminal" evidence="7">
    <location>
        <begin position="482"/>
        <end position="544"/>
    </location>
</feature>
<reference evidence="9 10" key="2">
    <citation type="submission" date="2024-10" db="EMBL/GenBank/DDBJ databases">
        <authorList>
            <person name="Ryan C."/>
        </authorList>
    </citation>
    <scope>NUCLEOTIDE SEQUENCE [LARGE SCALE GENOMIC DNA]</scope>
</reference>
<keyword evidence="3 5" id="KW-0378">Hydrolase</keyword>
<dbReference type="GO" id="GO:0003993">
    <property type="term" value="F:acid phosphatase activity"/>
    <property type="evidence" value="ECO:0007669"/>
    <property type="project" value="UniProtKB-EC"/>
</dbReference>
<evidence type="ECO:0000256" key="3">
    <source>
        <dbReference type="ARBA" id="ARBA00022801"/>
    </source>
</evidence>
<dbReference type="InterPro" id="IPR041792">
    <property type="entry name" value="MPP_PAP"/>
</dbReference>
<dbReference type="InterPro" id="IPR015914">
    <property type="entry name" value="PAPs_N"/>
</dbReference>
<comment type="catalytic activity">
    <reaction evidence="5">
        <text>a phosphate monoester + H2O = an alcohol + phosphate</text>
        <dbReference type="Rhea" id="RHEA:15017"/>
        <dbReference type="ChEBI" id="CHEBI:15377"/>
        <dbReference type="ChEBI" id="CHEBI:30879"/>
        <dbReference type="ChEBI" id="CHEBI:43474"/>
        <dbReference type="ChEBI" id="CHEBI:67140"/>
        <dbReference type="EC" id="3.1.3.2"/>
    </reaction>
</comment>
<evidence type="ECO:0000259" key="8">
    <source>
        <dbReference type="Pfam" id="PF16656"/>
    </source>
</evidence>
<dbReference type="InterPro" id="IPR008963">
    <property type="entry name" value="Purple_acid_Pase-like_N"/>
</dbReference>
<sequence>MEISRPMLGCNEQCFKRGNVSMRVVRWMAWRRTEDVHPKRRDAVESSTPHCLRTTLPACTTPTLQAKACTTAQTARRITPFPFLDAMDRESAPNNSVATPTLVYGPTTRGHAQAQRSTSQVAPLVRSLLKKMGTGTARYVLLVALISASSAAATAEYVRPPPGRIILTEHTEPTTHPQQVHVSAVGANHMRVSWVTDDKRVPSVVEYGRASRNYTASATGEHTSYSYFLYTSGKIHHVKIGPLEPGTVYYYRCGMAGKEFSLRTPPAALPIELVLVGDLGQTEWTASTLAHVGKADHDMVLVPGDLSYADGQQPLWDTFGRFVQRHASRRPWMATQGNHEVEAPPVPSSSPPPFAAYGARWPAPHEESGSPSSLYYSFGAAGGAVHVAMLGSYAPFDAASDQYRWLARDLAGVDRRATPWVVVLLHAPWYNTNAAHQGEGEAMREAMERLLFDARVDVVFAGHVHAYERFTRVYNNEANPCGPVYITIGDGGNREGLAFDFEKNHKLAPLSVMREASFGHGRLRVLNATTAHWAWHRNADAESVVRDELWLESLAANAACRQQQGGPAAVDPWNDEL</sequence>
<dbReference type="Pfam" id="PF16656">
    <property type="entry name" value="Pur_ac_phosph_N"/>
    <property type="match status" value="1"/>
</dbReference>
<gene>
    <name evidence="9" type="ORF">URODEC1_LOCUS82183</name>
</gene>